<comment type="similarity">
    <text evidence="10 11">Belongs to the TonB-dependent receptor family.</text>
</comment>
<evidence type="ECO:0000256" key="9">
    <source>
        <dbReference type="ARBA" id="ARBA00023237"/>
    </source>
</evidence>
<evidence type="ECO:0000256" key="11">
    <source>
        <dbReference type="RuleBase" id="RU003357"/>
    </source>
</evidence>
<dbReference type="Pfam" id="PF07715">
    <property type="entry name" value="Plug"/>
    <property type="match status" value="1"/>
</dbReference>
<evidence type="ECO:0000313" key="15">
    <source>
        <dbReference type="EMBL" id="MFC4872500.1"/>
    </source>
</evidence>
<comment type="caution">
    <text evidence="15">The sequence shown here is derived from an EMBL/GenBank/DDBJ whole genome shotgun (WGS) entry which is preliminary data.</text>
</comment>
<feature type="signal peptide" evidence="12">
    <location>
        <begin position="1"/>
        <end position="32"/>
    </location>
</feature>
<evidence type="ECO:0000256" key="4">
    <source>
        <dbReference type="ARBA" id="ARBA00022692"/>
    </source>
</evidence>
<comment type="subcellular location">
    <subcellularLocation>
        <location evidence="1 10">Cell outer membrane</location>
        <topology evidence="1 10">Multi-pass membrane protein</topology>
    </subcellularLocation>
</comment>
<keyword evidence="2 10" id="KW-0813">Transport</keyword>
<dbReference type="PANTHER" id="PTHR30069">
    <property type="entry name" value="TONB-DEPENDENT OUTER MEMBRANE RECEPTOR"/>
    <property type="match status" value="1"/>
</dbReference>
<keyword evidence="4 10" id="KW-0812">Transmembrane</keyword>
<name>A0ABV9T1B3_9BACT</name>
<sequence length="1032" mass="114264">MKKTIPKKHPVGLKSLTMALALQCMLFSPLMAFDINDKDPKKENLKTADEFQQITGTVKDQTGEPIPGATVLVDGKGSGTATDIDGNFTIEANQGDILIISFIGYQSQRVTVGNQTTLNITLQEDMSSLEEVIVVGYGTQEKRNITGAIASLDEKSIREMPVASAVEAIQGQLAGVDVVSSGGRPGQVPQILIRGRRSISASNDPLYVIDGIPQTSATSAIFDINPQDITSMEVLKDAAATAIYGSRGANGVVIITTKRGATTGTTTVSYDGYYGISNTTSRVEMMNGEQFAALKRESRRWDPDTRVARWDGVIPPDSEVFFDPVEIESLNMGRSTDWLDLVLKNGYQTNHQFSVNGGNEKTQFNISLGYFDEEGLIENMDYQRVTARINLDHKISDIFKVGTSFLTSNVVQNWGSGSTLGEAVSNSPLGVPYNEDGSVKFLPTNDGIRTNPLSEVVPGAYVDERRFTRIFAPVYFDVNIADGLKFTTNAGPDIRFRRHGLFRGSLTNANRGGPANAARVNELDMGYTVENILNYNKTFGEKHTVQGTLLQSIQGLRSEQDSTGVSNLPYESQLFYDMGSAEVRNVSASRLREWSLASYMGRVNYELAGKYLFQATMRADGSSRLAKGRKWAYFPGASIGWRMIEENFMRGQDFVTELKLRASYGRVGNTSVNPYQTLGRLRRTVYAFGDTQALGYGLGEIPNPDLGWEISSTINAGVDFGFFNNQLSGSFEYFVTNTTDILLARNLPFTSGYQNILQNIGATRSSGVELTLNATPIHKPNFRWDIQFNASSWNERIVDLVLKDEQGNSIDDVGNNWFIGQPIRVFFDYEKIGIWQADEADLAFEMEQKVPGEIKLKDQDGDGIITPADRVVLGTDVPDVVGGITNRFQLGNFDLSVFFFYRLGHMVRSRFHDSNNGLFGRYNNLNVDYWTIDNPSNENPRPNVNQEFPRHGSTRSYFDGSFVKLRNVTLGYNLPAPIANKLFMSRARIYAQAQNPIFWANFETWDPEIAGEINAGTVPSPRQFILGVNVAF</sequence>
<dbReference type="InterPro" id="IPR008969">
    <property type="entry name" value="CarboxyPept-like_regulatory"/>
</dbReference>
<evidence type="ECO:0000256" key="5">
    <source>
        <dbReference type="ARBA" id="ARBA00022729"/>
    </source>
</evidence>
<dbReference type="InterPro" id="IPR039426">
    <property type="entry name" value="TonB-dep_rcpt-like"/>
</dbReference>
<dbReference type="Gene3D" id="2.40.170.20">
    <property type="entry name" value="TonB-dependent receptor, beta-barrel domain"/>
    <property type="match status" value="1"/>
</dbReference>
<dbReference type="PANTHER" id="PTHR30069:SF53">
    <property type="entry name" value="COLICIN I RECEPTOR-RELATED"/>
    <property type="match status" value="1"/>
</dbReference>
<protein>
    <submittedName>
        <fullName evidence="15">SusC/RagA family TonB-linked outer membrane protein</fullName>
    </submittedName>
</protein>
<feature type="chain" id="PRO_5046242100" evidence="12">
    <location>
        <begin position="33"/>
        <end position="1032"/>
    </location>
</feature>
<dbReference type="NCBIfam" id="TIGR04057">
    <property type="entry name" value="SusC_RagA_signa"/>
    <property type="match status" value="1"/>
</dbReference>
<dbReference type="PROSITE" id="PS52016">
    <property type="entry name" value="TONB_DEPENDENT_REC_3"/>
    <property type="match status" value="1"/>
</dbReference>
<dbReference type="SUPFAM" id="SSF56935">
    <property type="entry name" value="Porins"/>
    <property type="match status" value="1"/>
</dbReference>
<evidence type="ECO:0000256" key="8">
    <source>
        <dbReference type="ARBA" id="ARBA00023136"/>
    </source>
</evidence>
<dbReference type="InterPro" id="IPR023996">
    <property type="entry name" value="TonB-dep_OMP_SusC/RagA"/>
</dbReference>
<evidence type="ECO:0000259" key="14">
    <source>
        <dbReference type="Pfam" id="PF07715"/>
    </source>
</evidence>
<evidence type="ECO:0000256" key="3">
    <source>
        <dbReference type="ARBA" id="ARBA00022452"/>
    </source>
</evidence>
<dbReference type="InterPro" id="IPR037066">
    <property type="entry name" value="Plug_dom_sf"/>
</dbReference>
<keyword evidence="16" id="KW-1185">Reference proteome</keyword>
<keyword evidence="6" id="KW-0406">Ion transport</keyword>
<dbReference type="Pfam" id="PF13715">
    <property type="entry name" value="CarbopepD_reg_2"/>
    <property type="match status" value="1"/>
</dbReference>
<keyword evidence="8 10" id="KW-0472">Membrane</keyword>
<dbReference type="InterPro" id="IPR023997">
    <property type="entry name" value="TonB-dep_OMP_SusC/RagA_CS"/>
</dbReference>
<proteinExistence type="inferred from homology"/>
<feature type="domain" description="TonB-dependent receptor-like beta-barrel" evidence="13">
    <location>
        <begin position="444"/>
        <end position="894"/>
    </location>
</feature>
<keyword evidence="7 11" id="KW-0798">TonB box</keyword>
<dbReference type="EMBL" id="JBHSJJ010000006">
    <property type="protein sequence ID" value="MFC4872500.1"/>
    <property type="molecule type" value="Genomic_DNA"/>
</dbReference>
<evidence type="ECO:0000256" key="12">
    <source>
        <dbReference type="SAM" id="SignalP"/>
    </source>
</evidence>
<evidence type="ECO:0000256" key="10">
    <source>
        <dbReference type="PROSITE-ProRule" id="PRU01360"/>
    </source>
</evidence>
<dbReference type="SUPFAM" id="SSF49464">
    <property type="entry name" value="Carboxypeptidase regulatory domain-like"/>
    <property type="match status" value="1"/>
</dbReference>
<evidence type="ECO:0000256" key="2">
    <source>
        <dbReference type="ARBA" id="ARBA00022448"/>
    </source>
</evidence>
<dbReference type="Gene3D" id="2.170.130.10">
    <property type="entry name" value="TonB-dependent receptor, plug domain"/>
    <property type="match status" value="1"/>
</dbReference>
<evidence type="ECO:0000256" key="1">
    <source>
        <dbReference type="ARBA" id="ARBA00004571"/>
    </source>
</evidence>
<evidence type="ECO:0000259" key="13">
    <source>
        <dbReference type="Pfam" id="PF00593"/>
    </source>
</evidence>
<accession>A0ABV9T1B3</accession>
<keyword evidence="9 10" id="KW-0998">Cell outer membrane</keyword>
<dbReference type="InterPro" id="IPR036942">
    <property type="entry name" value="Beta-barrel_TonB_sf"/>
</dbReference>
<dbReference type="InterPro" id="IPR012910">
    <property type="entry name" value="Plug_dom"/>
</dbReference>
<evidence type="ECO:0000256" key="6">
    <source>
        <dbReference type="ARBA" id="ARBA00023065"/>
    </source>
</evidence>
<dbReference type="Gene3D" id="2.60.40.1120">
    <property type="entry name" value="Carboxypeptidase-like, regulatory domain"/>
    <property type="match status" value="1"/>
</dbReference>
<organism evidence="15 16">
    <name type="scientific">Negadavirga shengliensis</name>
    <dbReference type="NCBI Taxonomy" id="1389218"/>
    <lineage>
        <taxon>Bacteria</taxon>
        <taxon>Pseudomonadati</taxon>
        <taxon>Bacteroidota</taxon>
        <taxon>Cytophagia</taxon>
        <taxon>Cytophagales</taxon>
        <taxon>Cyclobacteriaceae</taxon>
        <taxon>Negadavirga</taxon>
    </lineage>
</organism>
<evidence type="ECO:0000256" key="7">
    <source>
        <dbReference type="ARBA" id="ARBA00023077"/>
    </source>
</evidence>
<dbReference type="InterPro" id="IPR000531">
    <property type="entry name" value="Beta-barrel_TonB"/>
</dbReference>
<keyword evidence="3 10" id="KW-1134">Transmembrane beta strand</keyword>
<feature type="domain" description="TonB-dependent receptor plug" evidence="14">
    <location>
        <begin position="142"/>
        <end position="252"/>
    </location>
</feature>
<dbReference type="NCBIfam" id="TIGR04056">
    <property type="entry name" value="OMP_RagA_SusC"/>
    <property type="match status" value="1"/>
</dbReference>
<reference evidence="16" key="1">
    <citation type="journal article" date="2019" name="Int. J. Syst. Evol. Microbiol.">
        <title>The Global Catalogue of Microorganisms (GCM) 10K type strain sequencing project: providing services to taxonomists for standard genome sequencing and annotation.</title>
        <authorList>
            <consortium name="The Broad Institute Genomics Platform"/>
            <consortium name="The Broad Institute Genome Sequencing Center for Infectious Disease"/>
            <person name="Wu L."/>
            <person name="Ma J."/>
        </authorList>
    </citation>
    <scope>NUCLEOTIDE SEQUENCE [LARGE SCALE GENOMIC DNA]</scope>
    <source>
        <strain evidence="16">CGMCC 4.7466</strain>
    </source>
</reference>
<dbReference type="RefSeq" id="WP_377064941.1">
    <property type="nucleotide sequence ID" value="NZ_JBHSJJ010000006.1"/>
</dbReference>
<keyword evidence="5 12" id="KW-0732">Signal</keyword>
<evidence type="ECO:0000313" key="16">
    <source>
        <dbReference type="Proteomes" id="UP001595818"/>
    </source>
</evidence>
<dbReference type="Proteomes" id="UP001595818">
    <property type="component" value="Unassembled WGS sequence"/>
</dbReference>
<dbReference type="Pfam" id="PF00593">
    <property type="entry name" value="TonB_dep_Rec_b-barrel"/>
    <property type="match status" value="1"/>
</dbReference>
<gene>
    <name evidence="15" type="ORF">ACFPFU_12445</name>
</gene>